<keyword evidence="2" id="KW-1133">Transmembrane helix</keyword>
<accession>A0A329MHH4</accession>
<evidence type="ECO:0000259" key="3">
    <source>
        <dbReference type="Pfam" id="PF09335"/>
    </source>
</evidence>
<dbReference type="PANTHER" id="PTHR42709">
    <property type="entry name" value="ALKALINE PHOSPHATASE LIKE PROTEIN"/>
    <property type="match status" value="1"/>
</dbReference>
<organism evidence="4 5">
    <name type="scientific">Paenibacillus contaminans</name>
    <dbReference type="NCBI Taxonomy" id="450362"/>
    <lineage>
        <taxon>Bacteria</taxon>
        <taxon>Bacillati</taxon>
        <taxon>Bacillota</taxon>
        <taxon>Bacilli</taxon>
        <taxon>Bacillales</taxon>
        <taxon>Paenibacillaceae</taxon>
        <taxon>Paenibacillus</taxon>
    </lineage>
</organism>
<protein>
    <submittedName>
        <fullName evidence="4">DedA family protein</fullName>
    </submittedName>
</protein>
<evidence type="ECO:0000313" key="5">
    <source>
        <dbReference type="Proteomes" id="UP000250369"/>
    </source>
</evidence>
<sequence>MVEYGYPCLFLLQALGVVGLPIPDELLMAFAGYLAFKGDLSYIAVALTAFLGSLCGTSISYWIGSKCGLPLIERWGHWVGFTEKRHRRMSAWFDKVGNIAIPLGYFIPGVRHITAYAAGMSRWTFRHFISYALPGALCWVFLFTGLGYLLGDRSIRIFRHLNQHILLIAATALTLGAAWLLFRRYAAVKSGREEQ</sequence>
<keyword evidence="5" id="KW-1185">Reference proteome</keyword>
<name>A0A329MHH4_9BACL</name>
<feature type="domain" description="VTT" evidence="3">
    <location>
        <begin position="22"/>
        <end position="148"/>
    </location>
</feature>
<reference evidence="4 5" key="1">
    <citation type="journal article" date="2009" name="Int. J. Syst. Evol. Microbiol.">
        <title>Paenibacillus contaminans sp. nov., isolated from a contaminated laboratory plate.</title>
        <authorList>
            <person name="Chou J.H."/>
            <person name="Lee J.H."/>
            <person name="Lin M.C."/>
            <person name="Chang P.S."/>
            <person name="Arun A.B."/>
            <person name="Young C.C."/>
            <person name="Chen W.M."/>
        </authorList>
    </citation>
    <scope>NUCLEOTIDE SEQUENCE [LARGE SCALE GENOMIC DNA]</scope>
    <source>
        <strain evidence="4 5">CKOBP-6</strain>
    </source>
</reference>
<comment type="similarity">
    <text evidence="1">Belongs to the DedA family.</text>
</comment>
<keyword evidence="2" id="KW-0472">Membrane</keyword>
<evidence type="ECO:0000256" key="2">
    <source>
        <dbReference type="SAM" id="Phobius"/>
    </source>
</evidence>
<comment type="caution">
    <text evidence="4">The sequence shown here is derived from an EMBL/GenBank/DDBJ whole genome shotgun (WGS) entry which is preliminary data.</text>
</comment>
<evidence type="ECO:0000256" key="1">
    <source>
        <dbReference type="ARBA" id="ARBA00010792"/>
    </source>
</evidence>
<gene>
    <name evidence="4" type="ORF">DQG23_20210</name>
</gene>
<proteinExistence type="inferred from homology"/>
<feature type="transmembrane region" description="Helical" evidence="2">
    <location>
        <begin position="128"/>
        <end position="151"/>
    </location>
</feature>
<dbReference type="GO" id="GO:0005886">
    <property type="term" value="C:plasma membrane"/>
    <property type="evidence" value="ECO:0007669"/>
    <property type="project" value="TreeGrafter"/>
</dbReference>
<evidence type="ECO:0000313" key="4">
    <source>
        <dbReference type="EMBL" id="RAV19325.1"/>
    </source>
</evidence>
<dbReference type="InterPro" id="IPR032816">
    <property type="entry name" value="VTT_dom"/>
</dbReference>
<dbReference type="EMBL" id="QMFB01000012">
    <property type="protein sequence ID" value="RAV19325.1"/>
    <property type="molecule type" value="Genomic_DNA"/>
</dbReference>
<dbReference type="Pfam" id="PF09335">
    <property type="entry name" value="VTT_dom"/>
    <property type="match status" value="1"/>
</dbReference>
<dbReference type="PANTHER" id="PTHR42709:SF9">
    <property type="entry name" value="ALKALINE PHOSPHATASE LIKE PROTEIN"/>
    <property type="match status" value="1"/>
</dbReference>
<keyword evidence="2" id="KW-0812">Transmembrane</keyword>
<dbReference type="Proteomes" id="UP000250369">
    <property type="component" value="Unassembled WGS sequence"/>
</dbReference>
<feature type="transmembrane region" description="Helical" evidence="2">
    <location>
        <begin position="43"/>
        <end position="64"/>
    </location>
</feature>
<dbReference type="InterPro" id="IPR051311">
    <property type="entry name" value="DedA_domain"/>
</dbReference>
<dbReference type="AlphaFoldDB" id="A0A329MHH4"/>
<feature type="transmembrane region" description="Helical" evidence="2">
    <location>
        <begin position="163"/>
        <end position="182"/>
    </location>
</feature>